<feature type="signal peptide" evidence="1">
    <location>
        <begin position="1"/>
        <end position="17"/>
    </location>
</feature>
<keyword evidence="1" id="KW-0732">Signal</keyword>
<proteinExistence type="predicted"/>
<comment type="caution">
    <text evidence="2">The sequence shown here is derived from an EMBL/GenBank/DDBJ whole genome shotgun (WGS) entry which is preliminary data.</text>
</comment>
<reference evidence="2 3" key="1">
    <citation type="journal article" date="2018" name="MBio">
        <title>Comparative Genomics Reveals the Core Gene Toolbox for the Fungus-Insect Symbiosis.</title>
        <authorList>
            <person name="Wang Y."/>
            <person name="Stata M."/>
            <person name="Wang W."/>
            <person name="Stajich J.E."/>
            <person name="White M.M."/>
            <person name="Moncalvo J.M."/>
        </authorList>
    </citation>
    <scope>NUCLEOTIDE SEQUENCE [LARGE SCALE GENOMIC DNA]</scope>
    <source>
        <strain evidence="2 3">AUS-77-4</strain>
    </source>
</reference>
<name>A0A2T9YYH8_9FUNG</name>
<dbReference type="Proteomes" id="UP000245699">
    <property type="component" value="Unassembled WGS sequence"/>
</dbReference>
<evidence type="ECO:0000313" key="3">
    <source>
        <dbReference type="Proteomes" id="UP000245699"/>
    </source>
</evidence>
<sequence>MILAVILLLQFLGFCSGYIQINEKVETINILSESIVPNKDALEQNSKPKLNINHDPRNSKKEDTQYQCLNESDYHCPGPSGLYTYSMKCISGKILRKHCPAGMYCINSENYFYCSPKHPTNEHSKMYRFNPSYKKKCNRNRKDKTTQKISKKLRLVCKNPKTKTLLDIPTKASFSRDPKTSIAPTEFSQTHRKLNNPETTITLLPSQIIVNKAPWIVNQSVKNFEDVGF</sequence>
<evidence type="ECO:0008006" key="4">
    <source>
        <dbReference type="Google" id="ProtNLM"/>
    </source>
</evidence>
<dbReference type="EMBL" id="MBFT01000111">
    <property type="protein sequence ID" value="PVU97334.1"/>
    <property type="molecule type" value="Genomic_DNA"/>
</dbReference>
<keyword evidence="3" id="KW-1185">Reference proteome</keyword>
<organism evidence="2 3">
    <name type="scientific">Furculomyces boomerangus</name>
    <dbReference type="NCBI Taxonomy" id="61424"/>
    <lineage>
        <taxon>Eukaryota</taxon>
        <taxon>Fungi</taxon>
        <taxon>Fungi incertae sedis</taxon>
        <taxon>Zoopagomycota</taxon>
        <taxon>Kickxellomycotina</taxon>
        <taxon>Harpellomycetes</taxon>
        <taxon>Harpellales</taxon>
        <taxon>Harpellaceae</taxon>
        <taxon>Furculomyces</taxon>
    </lineage>
</organism>
<dbReference type="AlphaFoldDB" id="A0A2T9YYH8"/>
<evidence type="ECO:0000313" key="2">
    <source>
        <dbReference type="EMBL" id="PVU97334.1"/>
    </source>
</evidence>
<feature type="chain" id="PRO_5015769533" description="Carbohydrate-binding module family 19 domain-containing protein" evidence="1">
    <location>
        <begin position="18"/>
        <end position="229"/>
    </location>
</feature>
<gene>
    <name evidence="2" type="ORF">BB559_002079</name>
</gene>
<evidence type="ECO:0000256" key="1">
    <source>
        <dbReference type="SAM" id="SignalP"/>
    </source>
</evidence>
<protein>
    <recommendedName>
        <fullName evidence="4">Carbohydrate-binding module family 19 domain-containing protein</fullName>
    </recommendedName>
</protein>
<accession>A0A2T9YYH8</accession>